<dbReference type="InterPro" id="IPR036890">
    <property type="entry name" value="HATPase_C_sf"/>
</dbReference>
<protein>
    <recommendedName>
        <fullName evidence="2">histidine kinase</fullName>
        <ecNumber evidence="2">2.7.13.3</ecNumber>
    </recommendedName>
</protein>
<keyword evidence="8" id="KW-0812">Transmembrane</keyword>
<dbReference type="GO" id="GO:0000155">
    <property type="term" value="F:phosphorelay sensor kinase activity"/>
    <property type="evidence" value="ECO:0007669"/>
    <property type="project" value="InterPro"/>
</dbReference>
<evidence type="ECO:0000256" key="3">
    <source>
        <dbReference type="ARBA" id="ARBA00022553"/>
    </source>
</evidence>
<dbReference type="GO" id="GO:0016036">
    <property type="term" value="P:cellular response to phosphate starvation"/>
    <property type="evidence" value="ECO:0007669"/>
    <property type="project" value="TreeGrafter"/>
</dbReference>
<comment type="caution">
    <text evidence="10">The sequence shown here is derived from an EMBL/GenBank/DDBJ whole genome shotgun (WGS) entry which is preliminary data.</text>
</comment>
<dbReference type="CDD" id="cd00075">
    <property type="entry name" value="HATPase"/>
    <property type="match status" value="1"/>
</dbReference>
<keyword evidence="8" id="KW-1133">Transmembrane helix</keyword>
<dbReference type="Proteomes" id="UP000230340">
    <property type="component" value="Unassembled WGS sequence"/>
</dbReference>
<dbReference type="SUPFAM" id="SSF55874">
    <property type="entry name" value="ATPase domain of HSP90 chaperone/DNA topoisomerase II/histidine kinase"/>
    <property type="match status" value="1"/>
</dbReference>
<proteinExistence type="predicted"/>
<gene>
    <name evidence="10" type="ORF">COT49_02215</name>
</gene>
<dbReference type="PRINTS" id="PR00344">
    <property type="entry name" value="BCTRLSENSOR"/>
</dbReference>
<keyword evidence="6" id="KW-0902">Two-component regulatory system</keyword>
<evidence type="ECO:0000256" key="1">
    <source>
        <dbReference type="ARBA" id="ARBA00000085"/>
    </source>
</evidence>
<dbReference type="InterPro" id="IPR005467">
    <property type="entry name" value="His_kinase_dom"/>
</dbReference>
<evidence type="ECO:0000256" key="5">
    <source>
        <dbReference type="ARBA" id="ARBA00022777"/>
    </source>
</evidence>
<evidence type="ECO:0000256" key="6">
    <source>
        <dbReference type="ARBA" id="ARBA00023012"/>
    </source>
</evidence>
<dbReference type="PANTHER" id="PTHR45453:SF1">
    <property type="entry name" value="PHOSPHATE REGULON SENSOR PROTEIN PHOR"/>
    <property type="match status" value="1"/>
</dbReference>
<dbReference type="GO" id="GO:0005886">
    <property type="term" value="C:plasma membrane"/>
    <property type="evidence" value="ECO:0007669"/>
    <property type="project" value="TreeGrafter"/>
</dbReference>
<keyword evidence="7 8" id="KW-0472">Membrane</keyword>
<dbReference type="EMBL" id="PEYT01000020">
    <property type="protein sequence ID" value="PIS23035.1"/>
    <property type="molecule type" value="Genomic_DNA"/>
</dbReference>
<keyword evidence="4" id="KW-0808">Transferase</keyword>
<dbReference type="EC" id="2.7.13.3" evidence="2"/>
<dbReference type="InterPro" id="IPR003594">
    <property type="entry name" value="HATPase_dom"/>
</dbReference>
<dbReference type="PANTHER" id="PTHR45453">
    <property type="entry name" value="PHOSPHATE REGULON SENSOR PROTEIN PHOR"/>
    <property type="match status" value="1"/>
</dbReference>
<evidence type="ECO:0000259" key="9">
    <source>
        <dbReference type="PROSITE" id="PS50109"/>
    </source>
</evidence>
<dbReference type="AlphaFoldDB" id="A0A2H0XE00"/>
<dbReference type="InterPro" id="IPR036097">
    <property type="entry name" value="HisK_dim/P_sf"/>
</dbReference>
<dbReference type="FunFam" id="1.10.287.130:FF:000001">
    <property type="entry name" value="Two-component sensor histidine kinase"/>
    <property type="match status" value="1"/>
</dbReference>
<dbReference type="InterPro" id="IPR050351">
    <property type="entry name" value="BphY/WalK/GraS-like"/>
</dbReference>
<keyword evidence="3" id="KW-0597">Phosphoprotein</keyword>
<dbReference type="PROSITE" id="PS50109">
    <property type="entry name" value="HIS_KIN"/>
    <property type="match status" value="1"/>
</dbReference>
<evidence type="ECO:0000256" key="4">
    <source>
        <dbReference type="ARBA" id="ARBA00022679"/>
    </source>
</evidence>
<evidence type="ECO:0000256" key="7">
    <source>
        <dbReference type="ARBA" id="ARBA00023136"/>
    </source>
</evidence>
<feature type="domain" description="Histidine kinase" evidence="9">
    <location>
        <begin position="120"/>
        <end position="336"/>
    </location>
</feature>
<dbReference type="CDD" id="cd00082">
    <property type="entry name" value="HisKA"/>
    <property type="match status" value="1"/>
</dbReference>
<evidence type="ECO:0000313" key="11">
    <source>
        <dbReference type="Proteomes" id="UP000230340"/>
    </source>
</evidence>
<dbReference type="FunFam" id="3.30.565.10:FF:000006">
    <property type="entry name" value="Sensor histidine kinase WalK"/>
    <property type="match status" value="1"/>
</dbReference>
<reference evidence="11" key="1">
    <citation type="submission" date="2017-09" db="EMBL/GenBank/DDBJ databases">
        <title>Depth-based differentiation of microbial function through sediment-hosted aquifers and enrichment of novel symbionts in the deep terrestrial subsurface.</title>
        <authorList>
            <person name="Probst A.J."/>
            <person name="Ladd B."/>
            <person name="Jarett J.K."/>
            <person name="Geller-Mcgrath D.E."/>
            <person name="Sieber C.M.K."/>
            <person name="Emerson J.B."/>
            <person name="Anantharaman K."/>
            <person name="Thomas B.C."/>
            <person name="Malmstrom R."/>
            <person name="Stieglmeier M."/>
            <person name="Klingl A."/>
            <person name="Woyke T."/>
            <person name="Ryan C.M."/>
            <person name="Banfield J.F."/>
        </authorList>
    </citation>
    <scope>NUCLEOTIDE SEQUENCE [LARGE SCALE GENOMIC DNA]</scope>
</reference>
<dbReference type="Pfam" id="PF00512">
    <property type="entry name" value="HisKA"/>
    <property type="match status" value="1"/>
</dbReference>
<dbReference type="Gene3D" id="3.30.565.10">
    <property type="entry name" value="Histidine kinase-like ATPase, C-terminal domain"/>
    <property type="match status" value="1"/>
</dbReference>
<dbReference type="InterPro" id="IPR004358">
    <property type="entry name" value="Sig_transdc_His_kin-like_C"/>
</dbReference>
<organism evidence="10 11">
    <name type="scientific">candidate division WWE3 bacterium CG08_land_8_20_14_0_20_40_13</name>
    <dbReference type="NCBI Taxonomy" id="1975084"/>
    <lineage>
        <taxon>Bacteria</taxon>
        <taxon>Katanobacteria</taxon>
    </lineage>
</organism>
<name>A0A2H0XE00_UNCKA</name>
<sequence length="341" mass="38207">MFTKARLKLTVFYSLFFFVLFWSFSFGLYIWVGHSLGESYISQVKKLHDQTGQNVGEFDDSKVTVVTIAGEVALDRLANILVIFNAGLLLIIPITSWFFARRTLAPIKQAHEQQKQFVSDASHELRTPLTIMLGELEVALQKQRSNKNYQQVLSSNKEELNKLSTLVENLLFLAREDQNKNDLQFVTVDITDAVSSVIAHLNSKIKKKRLEIIFKPPEENIAVYANASLLTQLFFNLIDNAIKYTPSKGIITVSLVKKNKIIEIAVKDTGIGISPAIQEKIFERFYRADSSRSLSKGYGLGLPICRVIVKRHQGNLTLHSAEGKGSTFAVSLPVVSAKSAK</sequence>
<dbReference type="SUPFAM" id="SSF47384">
    <property type="entry name" value="Homodimeric domain of signal transducing histidine kinase"/>
    <property type="match status" value="1"/>
</dbReference>
<dbReference type="Pfam" id="PF02518">
    <property type="entry name" value="HATPase_c"/>
    <property type="match status" value="1"/>
</dbReference>
<dbReference type="SMART" id="SM00388">
    <property type="entry name" value="HisKA"/>
    <property type="match status" value="1"/>
</dbReference>
<dbReference type="GO" id="GO:0004721">
    <property type="term" value="F:phosphoprotein phosphatase activity"/>
    <property type="evidence" value="ECO:0007669"/>
    <property type="project" value="TreeGrafter"/>
</dbReference>
<comment type="catalytic activity">
    <reaction evidence="1">
        <text>ATP + protein L-histidine = ADP + protein N-phospho-L-histidine.</text>
        <dbReference type="EC" id="2.7.13.3"/>
    </reaction>
</comment>
<feature type="transmembrane region" description="Helical" evidence="8">
    <location>
        <begin position="12"/>
        <end position="32"/>
    </location>
</feature>
<dbReference type="SMART" id="SM00387">
    <property type="entry name" value="HATPase_c"/>
    <property type="match status" value="1"/>
</dbReference>
<dbReference type="Gene3D" id="1.10.287.130">
    <property type="match status" value="1"/>
</dbReference>
<keyword evidence="5" id="KW-0418">Kinase</keyword>
<evidence type="ECO:0000256" key="8">
    <source>
        <dbReference type="SAM" id="Phobius"/>
    </source>
</evidence>
<dbReference type="InterPro" id="IPR003661">
    <property type="entry name" value="HisK_dim/P_dom"/>
</dbReference>
<evidence type="ECO:0000256" key="2">
    <source>
        <dbReference type="ARBA" id="ARBA00012438"/>
    </source>
</evidence>
<feature type="transmembrane region" description="Helical" evidence="8">
    <location>
        <begin position="80"/>
        <end position="100"/>
    </location>
</feature>
<evidence type="ECO:0000313" key="10">
    <source>
        <dbReference type="EMBL" id="PIS23035.1"/>
    </source>
</evidence>
<accession>A0A2H0XE00</accession>